<dbReference type="GO" id="GO:0016020">
    <property type="term" value="C:membrane"/>
    <property type="evidence" value="ECO:0007669"/>
    <property type="project" value="InterPro"/>
</dbReference>
<proteinExistence type="predicted"/>
<accession>N2AE25</accession>
<dbReference type="STRING" id="1235802.C823_03900"/>
<dbReference type="SMART" id="SM00900">
    <property type="entry name" value="FMN_bind"/>
    <property type="match status" value="1"/>
</dbReference>
<comment type="caution">
    <text evidence="3">The sequence shown here is derived from an EMBL/GenBank/DDBJ whole genome shotgun (WGS) entry which is preliminary data.</text>
</comment>
<dbReference type="PATRIC" id="fig|1235802.3.peg.4121"/>
<evidence type="ECO:0000256" key="1">
    <source>
        <dbReference type="SAM" id="SignalP"/>
    </source>
</evidence>
<dbReference type="GO" id="GO:0010181">
    <property type="term" value="F:FMN binding"/>
    <property type="evidence" value="ECO:0007669"/>
    <property type="project" value="InterPro"/>
</dbReference>
<dbReference type="eggNOG" id="COG4939">
    <property type="taxonomic scope" value="Bacteria"/>
</dbReference>
<feature type="domain" description="FMN-binding" evidence="2">
    <location>
        <begin position="43"/>
        <end position="134"/>
    </location>
</feature>
<dbReference type="OrthoDB" id="1957059at2"/>
<organism evidence="3 4">
    <name type="scientific">Eubacterium plexicaudatum ASF492</name>
    <dbReference type="NCBI Taxonomy" id="1235802"/>
    <lineage>
        <taxon>Bacteria</taxon>
        <taxon>Bacillati</taxon>
        <taxon>Bacillota</taxon>
        <taxon>Clostridia</taxon>
        <taxon>Eubacteriales</taxon>
        <taxon>Eubacteriaceae</taxon>
        <taxon>Eubacterium</taxon>
    </lineage>
</organism>
<dbReference type="AlphaFoldDB" id="N2AE25"/>
<gene>
    <name evidence="3" type="ORF">C823_03900</name>
</gene>
<keyword evidence="1" id="KW-0732">Signal</keyword>
<protein>
    <recommendedName>
        <fullName evidence="2">FMN-binding domain-containing protein</fullName>
    </recommendedName>
</protein>
<sequence>MSKTIRILPLVSVLLCACLLGGCSSATLKDGFYTAQMSDYSHGWKEYLCIMVKDDKIVYAEFNAKSPSGYIKAWDNAYMESMAAVQTTYPNDYTRKYVAQLIQAQNTDGIDTVSGATHSGSNFLKLSAAVIEQAAAGNPNIVTVRSESE</sequence>
<feature type="signal peptide" evidence="1">
    <location>
        <begin position="1"/>
        <end position="28"/>
    </location>
</feature>
<dbReference type="PROSITE" id="PS51257">
    <property type="entry name" value="PROKAR_LIPOPROTEIN"/>
    <property type="match status" value="1"/>
</dbReference>
<dbReference type="HOGENOM" id="CLU_119924_1_0_9"/>
<name>N2AE25_9FIRM</name>
<dbReference type="Gene3D" id="3.90.1010.20">
    <property type="match status" value="1"/>
</dbReference>
<evidence type="ECO:0000313" key="3">
    <source>
        <dbReference type="EMBL" id="EMZ22659.1"/>
    </source>
</evidence>
<feature type="chain" id="PRO_5038717928" description="FMN-binding domain-containing protein" evidence="1">
    <location>
        <begin position="29"/>
        <end position="149"/>
    </location>
</feature>
<evidence type="ECO:0000313" key="4">
    <source>
        <dbReference type="Proteomes" id="UP000012589"/>
    </source>
</evidence>
<dbReference type="InterPro" id="IPR007329">
    <property type="entry name" value="FMN-bd"/>
</dbReference>
<reference evidence="3 4" key="1">
    <citation type="journal article" date="2014" name="Genome Announc.">
        <title>Draft genome sequences of the altered schaedler flora, a defined bacterial community from gnotobiotic mice.</title>
        <authorList>
            <person name="Wannemuehler M.J."/>
            <person name="Overstreet A.M."/>
            <person name="Ward D.V."/>
            <person name="Phillips G.J."/>
        </authorList>
    </citation>
    <scope>NUCLEOTIDE SEQUENCE [LARGE SCALE GENOMIC DNA]</scope>
    <source>
        <strain evidence="3 4">ASF492</strain>
    </source>
</reference>
<dbReference type="EMBL" id="AQFT01000119">
    <property type="protein sequence ID" value="EMZ22659.1"/>
    <property type="molecule type" value="Genomic_DNA"/>
</dbReference>
<dbReference type="Proteomes" id="UP000012589">
    <property type="component" value="Unassembled WGS sequence"/>
</dbReference>
<keyword evidence="4" id="KW-1185">Reference proteome</keyword>
<evidence type="ECO:0000259" key="2">
    <source>
        <dbReference type="SMART" id="SM00900"/>
    </source>
</evidence>